<dbReference type="EMBL" id="JAKZMM010000012">
    <property type="protein sequence ID" value="MCJ2380288.1"/>
    <property type="molecule type" value="Genomic_DNA"/>
</dbReference>
<dbReference type="SUPFAM" id="SSF56954">
    <property type="entry name" value="Outer membrane efflux proteins (OEP)"/>
    <property type="match status" value="1"/>
</dbReference>
<keyword evidence="5" id="KW-1185">Reference proteome</keyword>
<accession>A0ABT0BZU2</accession>
<reference evidence="4 5" key="1">
    <citation type="submission" date="2022-03" db="EMBL/GenBank/DDBJ databases">
        <title>Parabacteroides sp. nov. isolated from swine feces.</title>
        <authorList>
            <person name="Bak J.E."/>
        </authorList>
    </citation>
    <scope>NUCLEOTIDE SEQUENCE [LARGE SCALE GENOMIC DNA]</scope>
    <source>
        <strain evidence="4 5">AGMB00274</strain>
    </source>
</reference>
<name>A0ABT0BZU2_9BACT</name>
<evidence type="ECO:0000313" key="4">
    <source>
        <dbReference type="EMBL" id="MCJ2380288.1"/>
    </source>
</evidence>
<evidence type="ECO:0000256" key="3">
    <source>
        <dbReference type="SAM" id="SignalP"/>
    </source>
</evidence>
<dbReference type="Pfam" id="PF02321">
    <property type="entry name" value="OEP"/>
    <property type="match status" value="1"/>
</dbReference>
<evidence type="ECO:0000313" key="5">
    <source>
        <dbReference type="Proteomes" id="UP001165444"/>
    </source>
</evidence>
<dbReference type="PANTHER" id="PTHR30203:SF23">
    <property type="entry name" value="OUTER MEMBRANE EFFLUX PROTEIN"/>
    <property type="match status" value="1"/>
</dbReference>
<proteinExistence type="inferred from homology"/>
<dbReference type="Proteomes" id="UP001165444">
    <property type="component" value="Unassembled WGS sequence"/>
</dbReference>
<feature type="chain" id="PRO_5046269862" evidence="3">
    <location>
        <begin position="20"/>
        <end position="421"/>
    </location>
</feature>
<gene>
    <name evidence="4" type="ORF">MUN53_06640</name>
</gene>
<dbReference type="PANTHER" id="PTHR30203">
    <property type="entry name" value="OUTER MEMBRANE CATION EFFLUX PROTEIN"/>
    <property type="match status" value="1"/>
</dbReference>
<comment type="similarity">
    <text evidence="1">Belongs to the outer membrane factor (OMF) (TC 1.B.17) family.</text>
</comment>
<comment type="caution">
    <text evidence="4">The sequence shown here is derived from an EMBL/GenBank/DDBJ whole genome shotgun (WGS) entry which is preliminary data.</text>
</comment>
<evidence type="ECO:0000256" key="1">
    <source>
        <dbReference type="ARBA" id="ARBA00007613"/>
    </source>
</evidence>
<dbReference type="Gene3D" id="1.20.1600.10">
    <property type="entry name" value="Outer membrane efflux proteins (OEP)"/>
    <property type="match status" value="1"/>
</dbReference>
<protein>
    <submittedName>
        <fullName evidence="4">TolC family protein</fullName>
    </submittedName>
</protein>
<feature type="signal peptide" evidence="3">
    <location>
        <begin position="1"/>
        <end position="19"/>
    </location>
</feature>
<dbReference type="RefSeq" id="WP_243324131.1">
    <property type="nucleotide sequence ID" value="NZ_JAKZMM010000012.1"/>
</dbReference>
<dbReference type="InterPro" id="IPR003423">
    <property type="entry name" value="OMP_efflux"/>
</dbReference>
<organism evidence="4 5">
    <name type="scientific">Parabacteroides faecalis</name>
    <dbReference type="NCBI Taxonomy" id="2924040"/>
    <lineage>
        <taxon>Bacteria</taxon>
        <taxon>Pseudomonadati</taxon>
        <taxon>Bacteroidota</taxon>
        <taxon>Bacteroidia</taxon>
        <taxon>Bacteroidales</taxon>
        <taxon>Tannerellaceae</taxon>
        <taxon>Parabacteroides</taxon>
    </lineage>
</organism>
<dbReference type="InterPro" id="IPR010131">
    <property type="entry name" value="MdtP/NodT-like"/>
</dbReference>
<feature type="coiled-coil region" evidence="2">
    <location>
        <begin position="179"/>
        <end position="206"/>
    </location>
</feature>
<keyword evidence="3" id="KW-0732">Signal</keyword>
<evidence type="ECO:0000256" key="2">
    <source>
        <dbReference type="SAM" id="Coils"/>
    </source>
</evidence>
<keyword evidence="2" id="KW-0175">Coiled coil</keyword>
<sequence length="421" mass="48595">MKRMMTLSLFASLCISIYAQDGKQQLVTLRDAEQCLMTNNLQLLAEHYEINKADAAIIQAKLFDNPVISFEQNVYNRINGRYFDFGKNGQSAVELEQLIYIAGQHNNRIKLEKANKEKAQYQFEEIARTLRSELKQDFIHLFYAIQSQQVYDAEINSLEKIIETASRQQEHGHISLLEQTRLEALLLSLQNERNELANQIIHLQVTVKLLMGIPADQLLEPILNESILPSIDLTSIPFSDLLEYTQARGDIKLAKAQTLTSEAYMRLQKSLAFPEVSIKGIYDKAGNFINNYWAIGINVSIPIFNRNQGNIKAAQYAIKQSKKQEELSQRLAENELFTAYARLDKAIQLYQKTNWNLADNLLEIIDGVNHNFLKRNISLLEFIDYYNSYKEIYLQLNQIKQDLFLAIEDINIVTDHNVFVY</sequence>